<proteinExistence type="predicted"/>
<dbReference type="OrthoDB" id="5231732at2759"/>
<accession>A0A428Q352</accession>
<organism evidence="2 3">
    <name type="scientific">Fusarium duplospermum</name>
    <dbReference type="NCBI Taxonomy" id="1325734"/>
    <lineage>
        <taxon>Eukaryota</taxon>
        <taxon>Fungi</taxon>
        <taxon>Dikarya</taxon>
        <taxon>Ascomycota</taxon>
        <taxon>Pezizomycotina</taxon>
        <taxon>Sordariomycetes</taxon>
        <taxon>Hypocreomycetidae</taxon>
        <taxon>Hypocreales</taxon>
        <taxon>Nectriaceae</taxon>
        <taxon>Fusarium</taxon>
        <taxon>Fusarium solani species complex</taxon>
    </lineage>
</organism>
<comment type="caution">
    <text evidence="2">The sequence shown here is derived from an EMBL/GenBank/DDBJ whole genome shotgun (WGS) entry which is preliminary data.</text>
</comment>
<gene>
    <name evidence="2" type="ORF">CEP54_007142</name>
</gene>
<evidence type="ECO:0000256" key="1">
    <source>
        <dbReference type="SAM" id="Phobius"/>
    </source>
</evidence>
<dbReference type="AlphaFoldDB" id="A0A428Q352"/>
<feature type="transmembrane region" description="Helical" evidence="1">
    <location>
        <begin position="334"/>
        <end position="354"/>
    </location>
</feature>
<dbReference type="EMBL" id="NKCI01000064">
    <property type="protein sequence ID" value="RSL59723.1"/>
    <property type="molecule type" value="Genomic_DNA"/>
</dbReference>
<dbReference type="Proteomes" id="UP000288168">
    <property type="component" value="Unassembled WGS sequence"/>
</dbReference>
<evidence type="ECO:0000313" key="2">
    <source>
        <dbReference type="EMBL" id="RSL59723.1"/>
    </source>
</evidence>
<sequence length="453" mass="50823">MDTATELNVWHIQCIHSPLKTTRAISRYIQNVDTFLDRVWEESEEAAVIPPQLEVDDVENSVVTHRGTSINVVRIRFKLPPKHKGDNDAFHSAIRHFCERIFKLKTEGEICSDIGLISPRFLVGIAPLSKWFRVYWTQGFLETFVRRQVPLFDEVADAEFFWPWLGGAAFVVLASDQKSSDILRGIKISLAKSFAFEARRPPQELEKKSKRLSNRFLRSVEKLLRKLDKTTEACTTAINEGAAQLPSDHEVELFNAVLEVFENGFETLTANKEVFDEWQNIVSDAAARLGPACFATSVSLGVFGWKATAAVMATKAAAGGAVGGAALCSAMCSAAVLGPLALLVAGSLICYLHYRNYNKAKKESKKIKKLSEGIRGYHDIARYLAQWFVKGHQPAQADEPQEMQDMRTQLDTEGLMPPFSLRDYNASLSSEADVIRQQLRKMKQDPELKDYFS</sequence>
<keyword evidence="1" id="KW-0472">Membrane</keyword>
<name>A0A428Q352_9HYPO</name>
<evidence type="ECO:0000313" key="3">
    <source>
        <dbReference type="Proteomes" id="UP000288168"/>
    </source>
</evidence>
<keyword evidence="3" id="KW-1185">Reference proteome</keyword>
<keyword evidence="1" id="KW-0812">Transmembrane</keyword>
<protein>
    <submittedName>
        <fullName evidence="2">Uncharacterized protein</fullName>
    </submittedName>
</protein>
<reference evidence="2 3" key="1">
    <citation type="submission" date="2017-06" db="EMBL/GenBank/DDBJ databases">
        <title>Comparative genomic analysis of Ambrosia Fusariam Clade fungi.</title>
        <authorList>
            <person name="Stajich J.E."/>
            <person name="Carrillo J."/>
            <person name="Kijimoto T."/>
            <person name="Eskalen A."/>
            <person name="O'Donnell K."/>
            <person name="Kasson M."/>
        </authorList>
    </citation>
    <scope>NUCLEOTIDE SEQUENCE [LARGE SCALE GENOMIC DNA]</scope>
    <source>
        <strain evidence="2 3">NRRL62584</strain>
    </source>
</reference>
<keyword evidence="1" id="KW-1133">Transmembrane helix</keyword>